<dbReference type="PANTHER" id="PTHR43476:SF3">
    <property type="entry name" value="FAD-BINDING MONOOXYGENASE"/>
    <property type="match status" value="1"/>
</dbReference>
<protein>
    <submittedName>
        <fullName evidence="3">Bifunctional 3-(3-hydroxy-phenyl)propionate/3-hydroxycinnamic acid hydroxylase</fullName>
    </submittedName>
</protein>
<evidence type="ECO:0000256" key="1">
    <source>
        <dbReference type="ARBA" id="ARBA00023002"/>
    </source>
</evidence>
<dbReference type="GO" id="GO:0071949">
    <property type="term" value="F:FAD binding"/>
    <property type="evidence" value="ECO:0007669"/>
    <property type="project" value="InterPro"/>
</dbReference>
<evidence type="ECO:0000313" key="3">
    <source>
        <dbReference type="EMBL" id="MTD58933.1"/>
    </source>
</evidence>
<organism evidence="3 4">
    <name type="scientific">Amycolatopsis pithecellobii</name>
    <dbReference type="NCBI Taxonomy" id="664692"/>
    <lineage>
        <taxon>Bacteria</taxon>
        <taxon>Bacillati</taxon>
        <taxon>Actinomycetota</taxon>
        <taxon>Actinomycetes</taxon>
        <taxon>Pseudonocardiales</taxon>
        <taxon>Pseudonocardiaceae</taxon>
        <taxon>Amycolatopsis</taxon>
    </lineage>
</organism>
<comment type="caution">
    <text evidence="3">The sequence shown here is derived from an EMBL/GenBank/DDBJ whole genome shotgun (WGS) entry which is preliminary data.</text>
</comment>
<feature type="domain" description="FAD-binding" evidence="2">
    <location>
        <begin position="1"/>
        <end position="325"/>
    </location>
</feature>
<dbReference type="EMBL" id="WMBA01000082">
    <property type="protein sequence ID" value="MTD58933.1"/>
    <property type="molecule type" value="Genomic_DNA"/>
</dbReference>
<dbReference type="Gene3D" id="3.30.9.10">
    <property type="entry name" value="D-Amino Acid Oxidase, subunit A, domain 2"/>
    <property type="match status" value="1"/>
</dbReference>
<dbReference type="AlphaFoldDB" id="A0A6N7ZB17"/>
<dbReference type="Gene3D" id="3.50.50.60">
    <property type="entry name" value="FAD/NAD(P)-binding domain"/>
    <property type="match status" value="1"/>
</dbReference>
<dbReference type="PANTHER" id="PTHR43476">
    <property type="entry name" value="3-(3-HYDROXY-PHENYL)PROPIONATE/3-HYDROXYCINNAMIC ACID HYDROXYLASE"/>
    <property type="match status" value="1"/>
</dbReference>
<sequence>MTLAALLGQLGHRVLVFERYAGLYNLPRAAAFDDETMRTFQKLGVAERMLPGTNIQPGYVWVNGQGDVLLDIEYDNPGRCGWPSNYMMYQPHLESVLDARVQEFPAVEVRRSTTVTDIRQLDDIVELDATGADGATHRVRARFVVGCDGGNGITRTFVGGTLDDYGFFENWLVCDFKLRRDLPSLPSFSQVCNPDEPIAIVNIGPGHHRFSFRLEPDVRREDATEAERVWRRVADYLTPEDADLIRIANYTFRSAIADTWRRGNVLLAGDAAHQMPPFLAQGMVSGIRDARNLAWKLDLVLSGHSAELLDSYQPEREPHVRFITEKAVELGRVQTMRDKDEARLRDERMIAARKANQKPDKLRYPGLTGGLIANHGDIFPQGLVSDSARTALFDDLLGTGWLLVTNGRQAVSDIAEQDLLAFAGLGGRHVSFGFDSLFDSADLYDTGGVYARWFTEHDSAGVIVRPDSYVYGLAPDAQELSTLLKQLLTVFPRTHPSV</sequence>
<gene>
    <name evidence="3" type="ORF">GKO32_33860</name>
</gene>
<reference evidence="3 4" key="1">
    <citation type="submission" date="2019-11" db="EMBL/GenBank/DDBJ databases">
        <title>Draft genome of Amycolatopsis RM579.</title>
        <authorList>
            <person name="Duangmal K."/>
            <person name="Mingma R."/>
        </authorList>
    </citation>
    <scope>NUCLEOTIDE SEQUENCE [LARGE SCALE GENOMIC DNA]</scope>
    <source>
        <strain evidence="3 4">RM579</strain>
    </source>
</reference>
<dbReference type="Pfam" id="PF01494">
    <property type="entry name" value="FAD_binding_3"/>
    <property type="match status" value="1"/>
</dbReference>
<dbReference type="OrthoDB" id="8670884at2"/>
<dbReference type="Proteomes" id="UP000440096">
    <property type="component" value="Unassembled WGS sequence"/>
</dbReference>
<proteinExistence type="predicted"/>
<dbReference type="InterPro" id="IPR036188">
    <property type="entry name" value="FAD/NAD-bd_sf"/>
</dbReference>
<dbReference type="SUPFAM" id="SSF51905">
    <property type="entry name" value="FAD/NAD(P)-binding domain"/>
    <property type="match status" value="1"/>
</dbReference>
<evidence type="ECO:0000259" key="2">
    <source>
        <dbReference type="Pfam" id="PF01494"/>
    </source>
</evidence>
<dbReference type="PRINTS" id="PR00420">
    <property type="entry name" value="RNGMNOXGNASE"/>
</dbReference>
<dbReference type="GO" id="GO:0008688">
    <property type="term" value="F:3-(3-hydroxyphenyl)propionate hydroxylase activity"/>
    <property type="evidence" value="ECO:0007669"/>
    <property type="project" value="TreeGrafter"/>
</dbReference>
<dbReference type="NCBIfam" id="NF004829">
    <property type="entry name" value="PRK06183.1-3"/>
    <property type="match status" value="1"/>
</dbReference>
<dbReference type="InterPro" id="IPR002938">
    <property type="entry name" value="FAD-bd"/>
</dbReference>
<dbReference type="InterPro" id="IPR050631">
    <property type="entry name" value="PheA/TfdB_FAD_monoxygenase"/>
</dbReference>
<keyword evidence="4" id="KW-1185">Reference proteome</keyword>
<accession>A0A6N7ZB17</accession>
<evidence type="ECO:0000313" key="4">
    <source>
        <dbReference type="Proteomes" id="UP000440096"/>
    </source>
</evidence>
<dbReference type="GO" id="GO:0019622">
    <property type="term" value="P:3-(3-hydroxy)phenylpropionate catabolic process"/>
    <property type="evidence" value="ECO:0007669"/>
    <property type="project" value="TreeGrafter"/>
</dbReference>
<name>A0A6N7ZB17_9PSEU</name>
<keyword evidence="1" id="KW-0560">Oxidoreductase</keyword>